<accession>A0A026W589</accession>
<dbReference type="Proteomes" id="UP000053097">
    <property type="component" value="Unassembled WGS sequence"/>
</dbReference>
<sequence>MRIYLVILRKIMIRVEFLHVKIRLLSIGTHLENLLTAAILRILFLQVLMSCHYVLHQTGLVPSLVWTEVAFEFRINPTLEVILHVMITAITVVTDETTLTTTTSVLHYLSHIAKSIPYK</sequence>
<evidence type="ECO:0000313" key="1">
    <source>
        <dbReference type="EMBL" id="EZA51245.1"/>
    </source>
</evidence>
<evidence type="ECO:0000313" key="2">
    <source>
        <dbReference type="Proteomes" id="UP000053097"/>
    </source>
</evidence>
<dbReference type="EMBL" id="KK107405">
    <property type="protein sequence ID" value="EZA51245.1"/>
    <property type="molecule type" value="Genomic_DNA"/>
</dbReference>
<proteinExistence type="predicted"/>
<protein>
    <submittedName>
        <fullName evidence="1">Uncharacterized protein</fullName>
    </submittedName>
</protein>
<name>A0A026W589_OOCBI</name>
<keyword evidence="2" id="KW-1185">Reference proteome</keyword>
<reference evidence="1 2" key="1">
    <citation type="journal article" date="2014" name="Curr. Biol.">
        <title>The genome of the clonal raider ant Cerapachys biroi.</title>
        <authorList>
            <person name="Oxley P.R."/>
            <person name="Ji L."/>
            <person name="Fetter-Pruneda I."/>
            <person name="McKenzie S.K."/>
            <person name="Li C."/>
            <person name="Hu H."/>
            <person name="Zhang G."/>
            <person name="Kronauer D.J."/>
        </authorList>
    </citation>
    <scope>NUCLEOTIDE SEQUENCE [LARGE SCALE GENOMIC DNA]</scope>
</reference>
<dbReference type="AlphaFoldDB" id="A0A026W589"/>
<gene>
    <name evidence="1" type="ORF">X777_09922</name>
</gene>
<organism evidence="1 2">
    <name type="scientific">Ooceraea biroi</name>
    <name type="common">Clonal raider ant</name>
    <name type="synonym">Cerapachys biroi</name>
    <dbReference type="NCBI Taxonomy" id="2015173"/>
    <lineage>
        <taxon>Eukaryota</taxon>
        <taxon>Metazoa</taxon>
        <taxon>Ecdysozoa</taxon>
        <taxon>Arthropoda</taxon>
        <taxon>Hexapoda</taxon>
        <taxon>Insecta</taxon>
        <taxon>Pterygota</taxon>
        <taxon>Neoptera</taxon>
        <taxon>Endopterygota</taxon>
        <taxon>Hymenoptera</taxon>
        <taxon>Apocrita</taxon>
        <taxon>Aculeata</taxon>
        <taxon>Formicoidea</taxon>
        <taxon>Formicidae</taxon>
        <taxon>Dorylinae</taxon>
        <taxon>Ooceraea</taxon>
    </lineage>
</organism>